<gene>
    <name evidence="2" type="ORF">Psuf_061010</name>
</gene>
<dbReference type="Gene3D" id="2.60.40.10">
    <property type="entry name" value="Immunoglobulins"/>
    <property type="match status" value="1"/>
</dbReference>
<feature type="region of interest" description="Disordered" evidence="1">
    <location>
        <begin position="113"/>
        <end position="140"/>
    </location>
</feature>
<name>A0A6F8YS76_9ACTN</name>
<reference evidence="2 3" key="1">
    <citation type="submission" date="2020-03" db="EMBL/GenBank/DDBJ databases">
        <title>Whole genome shotgun sequence of Phytohabitans suffuscus NBRC 105367.</title>
        <authorList>
            <person name="Komaki H."/>
            <person name="Tamura T."/>
        </authorList>
    </citation>
    <scope>NUCLEOTIDE SEQUENCE [LARGE SCALE GENOMIC DNA]</scope>
    <source>
        <strain evidence="2 3">NBRC 105367</strain>
    </source>
</reference>
<feature type="compositionally biased region" description="Low complexity" evidence="1">
    <location>
        <begin position="126"/>
        <end position="140"/>
    </location>
</feature>
<reference evidence="2 3" key="2">
    <citation type="submission" date="2020-03" db="EMBL/GenBank/DDBJ databases">
        <authorList>
            <person name="Ichikawa N."/>
            <person name="Kimura A."/>
            <person name="Kitahashi Y."/>
            <person name="Uohara A."/>
        </authorList>
    </citation>
    <scope>NUCLEOTIDE SEQUENCE [LARGE SCALE GENOMIC DNA]</scope>
    <source>
        <strain evidence="2 3">NBRC 105367</strain>
    </source>
</reference>
<dbReference type="GO" id="GO:0005975">
    <property type="term" value="P:carbohydrate metabolic process"/>
    <property type="evidence" value="ECO:0007669"/>
    <property type="project" value="UniProtKB-ARBA"/>
</dbReference>
<proteinExistence type="predicted"/>
<dbReference type="AlphaFoldDB" id="A0A6F8YS76"/>
<organism evidence="2 3">
    <name type="scientific">Phytohabitans suffuscus</name>
    <dbReference type="NCBI Taxonomy" id="624315"/>
    <lineage>
        <taxon>Bacteria</taxon>
        <taxon>Bacillati</taxon>
        <taxon>Actinomycetota</taxon>
        <taxon>Actinomycetes</taxon>
        <taxon>Micromonosporales</taxon>
        <taxon>Micromonosporaceae</taxon>
    </lineage>
</organism>
<feature type="region of interest" description="Disordered" evidence="1">
    <location>
        <begin position="21"/>
        <end position="52"/>
    </location>
</feature>
<dbReference type="EMBL" id="AP022871">
    <property type="protein sequence ID" value="BCB88788.1"/>
    <property type="molecule type" value="Genomic_DNA"/>
</dbReference>
<dbReference type="Proteomes" id="UP000503011">
    <property type="component" value="Chromosome"/>
</dbReference>
<evidence type="ECO:0000313" key="3">
    <source>
        <dbReference type="Proteomes" id="UP000503011"/>
    </source>
</evidence>
<dbReference type="InterPro" id="IPR013783">
    <property type="entry name" value="Ig-like_fold"/>
</dbReference>
<evidence type="ECO:0000313" key="2">
    <source>
        <dbReference type="EMBL" id="BCB88788.1"/>
    </source>
</evidence>
<keyword evidence="3" id="KW-1185">Reference proteome</keyword>
<sequence>MDHKLTLIAARDLAGRGLVGRCDDRRRSRHRGSTADQPAPTGGPDQPDRRERGVIGCPITFAATAVDVNDQILTGEQIPGDIPIITDDGIDRVEFYVNDRLLATDDLPPYEVTVARDRSSPPPTARTPRSPAHTTTTPRS</sequence>
<accession>A0A6F8YS76</accession>
<evidence type="ECO:0000256" key="1">
    <source>
        <dbReference type="SAM" id="MobiDB-lite"/>
    </source>
</evidence>
<dbReference type="KEGG" id="psuu:Psuf_061010"/>
<protein>
    <submittedName>
        <fullName evidence="2">Uncharacterized protein</fullName>
    </submittedName>
</protein>